<dbReference type="AlphaFoldDB" id="A0ABD5Z8U4"/>
<keyword evidence="2 5" id="KW-0812">Transmembrane</keyword>
<evidence type="ECO:0000256" key="4">
    <source>
        <dbReference type="ARBA" id="ARBA00023136"/>
    </source>
</evidence>
<dbReference type="Proteomes" id="UP001596447">
    <property type="component" value="Unassembled WGS sequence"/>
</dbReference>
<protein>
    <submittedName>
        <fullName evidence="7">Mechanosensitive ion channel domain-containing protein</fullName>
    </submittedName>
</protein>
<dbReference type="EMBL" id="JBHTAR010000011">
    <property type="protein sequence ID" value="MFC7201620.1"/>
    <property type="molecule type" value="Genomic_DNA"/>
</dbReference>
<proteinExistence type="predicted"/>
<evidence type="ECO:0000256" key="1">
    <source>
        <dbReference type="ARBA" id="ARBA00004370"/>
    </source>
</evidence>
<organism evidence="7 8">
    <name type="scientific">Halospeciosus flavus</name>
    <dbReference type="NCBI Taxonomy" id="3032283"/>
    <lineage>
        <taxon>Archaea</taxon>
        <taxon>Methanobacteriati</taxon>
        <taxon>Methanobacteriota</taxon>
        <taxon>Stenosarchaea group</taxon>
        <taxon>Halobacteria</taxon>
        <taxon>Halobacteriales</taxon>
        <taxon>Halobacteriaceae</taxon>
        <taxon>Halospeciosus</taxon>
    </lineage>
</organism>
<feature type="transmembrane region" description="Helical" evidence="5">
    <location>
        <begin position="26"/>
        <end position="47"/>
    </location>
</feature>
<evidence type="ECO:0000259" key="6">
    <source>
        <dbReference type="Pfam" id="PF00924"/>
    </source>
</evidence>
<feature type="domain" description="Mechanosensitive ion channel MscS" evidence="6">
    <location>
        <begin position="112"/>
        <end position="156"/>
    </location>
</feature>
<dbReference type="SUPFAM" id="SSF50182">
    <property type="entry name" value="Sm-like ribonucleoproteins"/>
    <property type="match status" value="1"/>
</dbReference>
<dbReference type="GO" id="GO:0016020">
    <property type="term" value="C:membrane"/>
    <property type="evidence" value="ECO:0007669"/>
    <property type="project" value="UniProtKB-SubCell"/>
</dbReference>
<evidence type="ECO:0000256" key="2">
    <source>
        <dbReference type="ARBA" id="ARBA00022692"/>
    </source>
</evidence>
<dbReference type="PANTHER" id="PTHR30221">
    <property type="entry name" value="SMALL-CONDUCTANCE MECHANOSENSITIVE CHANNEL"/>
    <property type="match status" value="1"/>
</dbReference>
<evidence type="ECO:0000256" key="3">
    <source>
        <dbReference type="ARBA" id="ARBA00022989"/>
    </source>
</evidence>
<dbReference type="PANTHER" id="PTHR30221:SF1">
    <property type="entry name" value="SMALL-CONDUCTANCE MECHANOSENSITIVE CHANNEL"/>
    <property type="match status" value="1"/>
</dbReference>
<name>A0ABD5Z8U4_9EURY</name>
<keyword evidence="3 5" id="KW-1133">Transmembrane helix</keyword>
<dbReference type="InterPro" id="IPR006685">
    <property type="entry name" value="MscS_channel_2nd"/>
</dbReference>
<accession>A0ABD5Z8U4</accession>
<comment type="subcellular location">
    <subcellularLocation>
        <location evidence="1">Membrane</location>
    </subcellularLocation>
</comment>
<reference evidence="7 8" key="1">
    <citation type="journal article" date="2019" name="Int. J. Syst. Evol. Microbiol.">
        <title>The Global Catalogue of Microorganisms (GCM) 10K type strain sequencing project: providing services to taxonomists for standard genome sequencing and annotation.</title>
        <authorList>
            <consortium name="The Broad Institute Genomics Platform"/>
            <consortium name="The Broad Institute Genome Sequencing Center for Infectious Disease"/>
            <person name="Wu L."/>
            <person name="Ma J."/>
        </authorList>
    </citation>
    <scope>NUCLEOTIDE SEQUENCE [LARGE SCALE GENOMIC DNA]</scope>
    <source>
        <strain evidence="7 8">XZGYJ-43</strain>
    </source>
</reference>
<feature type="transmembrane region" description="Helical" evidence="5">
    <location>
        <begin position="68"/>
        <end position="94"/>
    </location>
</feature>
<evidence type="ECO:0000313" key="8">
    <source>
        <dbReference type="Proteomes" id="UP001596447"/>
    </source>
</evidence>
<sequence length="183" mass="19777">MPTLTDVVQQTLEQFVDGIVAAFPRLLSGVIFLLLAAALIHVVLWGVRGILRRAAKGQELYVQFGTTVVAVFLWFGAILTFLTVVGLTEIAAALGTASGFLALGVSYALSGMIADAVAGIYLLRDPDFNPGDRISVGDTEGTVKEIELRKTRFHVKGDTVVRANAEVEKKWTKREEVEDVGTE</sequence>
<keyword evidence="8" id="KW-1185">Reference proteome</keyword>
<dbReference type="Pfam" id="PF00924">
    <property type="entry name" value="MS_channel_2nd"/>
    <property type="match status" value="1"/>
</dbReference>
<evidence type="ECO:0000256" key="5">
    <source>
        <dbReference type="SAM" id="Phobius"/>
    </source>
</evidence>
<comment type="caution">
    <text evidence="7">The sequence shown here is derived from an EMBL/GenBank/DDBJ whole genome shotgun (WGS) entry which is preliminary data.</text>
</comment>
<dbReference type="InterPro" id="IPR045275">
    <property type="entry name" value="MscS_archaea/bacteria_type"/>
</dbReference>
<feature type="transmembrane region" description="Helical" evidence="5">
    <location>
        <begin position="100"/>
        <end position="123"/>
    </location>
</feature>
<evidence type="ECO:0000313" key="7">
    <source>
        <dbReference type="EMBL" id="MFC7201620.1"/>
    </source>
</evidence>
<dbReference type="InterPro" id="IPR023408">
    <property type="entry name" value="MscS_beta-dom_sf"/>
</dbReference>
<gene>
    <name evidence="7" type="ORF">ACFQJ9_19780</name>
</gene>
<dbReference type="Gene3D" id="2.30.30.60">
    <property type="match status" value="1"/>
</dbReference>
<dbReference type="InterPro" id="IPR010920">
    <property type="entry name" value="LSM_dom_sf"/>
</dbReference>
<keyword evidence="4 5" id="KW-0472">Membrane</keyword>
<dbReference type="RefSeq" id="WP_279528361.1">
    <property type="nucleotide sequence ID" value="NZ_CP122312.1"/>
</dbReference>